<name>A0AAD5MT10_PARTN</name>
<protein>
    <submittedName>
        <fullName evidence="1">Uncharacterized protein</fullName>
    </submittedName>
</protein>
<dbReference type="EMBL" id="JAHQIW010004390">
    <property type="protein sequence ID" value="KAJ1362183.1"/>
    <property type="molecule type" value="Genomic_DNA"/>
</dbReference>
<gene>
    <name evidence="1" type="ORF">KIN20_021619</name>
</gene>
<organism evidence="1 2">
    <name type="scientific">Parelaphostrongylus tenuis</name>
    <name type="common">Meningeal worm</name>
    <dbReference type="NCBI Taxonomy" id="148309"/>
    <lineage>
        <taxon>Eukaryota</taxon>
        <taxon>Metazoa</taxon>
        <taxon>Ecdysozoa</taxon>
        <taxon>Nematoda</taxon>
        <taxon>Chromadorea</taxon>
        <taxon>Rhabditida</taxon>
        <taxon>Rhabditina</taxon>
        <taxon>Rhabditomorpha</taxon>
        <taxon>Strongyloidea</taxon>
        <taxon>Metastrongylidae</taxon>
        <taxon>Parelaphostrongylus</taxon>
    </lineage>
</organism>
<dbReference type="Proteomes" id="UP001196413">
    <property type="component" value="Unassembled WGS sequence"/>
</dbReference>
<keyword evidence="2" id="KW-1185">Reference proteome</keyword>
<sequence>MENGRFAWVRYGTASGREAILRYEAMLGVIARQFIFRHILSLRQRLRTPPQCRTLMF</sequence>
<evidence type="ECO:0000313" key="2">
    <source>
        <dbReference type="Proteomes" id="UP001196413"/>
    </source>
</evidence>
<proteinExistence type="predicted"/>
<evidence type="ECO:0000313" key="1">
    <source>
        <dbReference type="EMBL" id="KAJ1362183.1"/>
    </source>
</evidence>
<reference evidence="1" key="1">
    <citation type="submission" date="2021-06" db="EMBL/GenBank/DDBJ databases">
        <title>Parelaphostrongylus tenuis whole genome reference sequence.</title>
        <authorList>
            <person name="Garwood T.J."/>
            <person name="Larsen P.A."/>
            <person name="Fountain-Jones N.M."/>
            <person name="Garbe J.R."/>
            <person name="Macchietto M.G."/>
            <person name="Kania S.A."/>
            <person name="Gerhold R.W."/>
            <person name="Richards J.E."/>
            <person name="Wolf T.M."/>
        </authorList>
    </citation>
    <scope>NUCLEOTIDE SEQUENCE</scope>
    <source>
        <strain evidence="1">MNPRO001-30</strain>
        <tissue evidence="1">Meninges</tissue>
    </source>
</reference>
<comment type="caution">
    <text evidence="1">The sequence shown here is derived from an EMBL/GenBank/DDBJ whole genome shotgun (WGS) entry which is preliminary data.</text>
</comment>
<accession>A0AAD5MT10</accession>
<dbReference type="AlphaFoldDB" id="A0AAD5MT10"/>